<name>A0ABM8Z1M6_9PROT</name>
<evidence type="ECO:0000256" key="1">
    <source>
        <dbReference type="SAM" id="Phobius"/>
    </source>
</evidence>
<keyword evidence="1" id="KW-0472">Membrane</keyword>
<feature type="transmembrane region" description="Helical" evidence="1">
    <location>
        <begin position="21"/>
        <end position="38"/>
    </location>
</feature>
<evidence type="ECO:0000313" key="3">
    <source>
        <dbReference type="Proteomes" id="UP000839052"/>
    </source>
</evidence>
<dbReference type="Proteomes" id="UP000839052">
    <property type="component" value="Chromosome"/>
</dbReference>
<organism evidence="2 3">
    <name type="scientific">Candidatus Nitrotoga arctica</name>
    <dbReference type="NCBI Taxonomy" id="453162"/>
    <lineage>
        <taxon>Bacteria</taxon>
        <taxon>Pseudomonadati</taxon>
        <taxon>Pseudomonadota</taxon>
        <taxon>Betaproteobacteria</taxon>
        <taxon>Nitrosomonadales</taxon>
        <taxon>Gallionellaceae</taxon>
        <taxon>Candidatus Nitrotoga</taxon>
    </lineage>
</organism>
<accession>A0ABM8Z1M6</accession>
<evidence type="ECO:0000313" key="2">
    <source>
        <dbReference type="EMBL" id="CAG9933811.1"/>
    </source>
</evidence>
<dbReference type="EMBL" id="OU912926">
    <property type="protein sequence ID" value="CAG9933811.1"/>
    <property type="molecule type" value="Genomic_DNA"/>
</dbReference>
<sequence length="65" mass="6996">MGSVSKGKVEVVLLGQRRVRAVVKAAPVLLLLLLVNLLPANRYHTVPVATIANHVFAKTQGQVIK</sequence>
<keyword evidence="1" id="KW-0812">Transmembrane</keyword>
<keyword evidence="3" id="KW-1185">Reference proteome</keyword>
<protein>
    <submittedName>
        <fullName evidence="2">Uncharacterized protein</fullName>
    </submittedName>
</protein>
<keyword evidence="1" id="KW-1133">Transmembrane helix</keyword>
<reference evidence="2 3" key="1">
    <citation type="submission" date="2021-10" db="EMBL/GenBank/DDBJ databases">
        <authorList>
            <person name="Koch H."/>
        </authorList>
    </citation>
    <scope>NUCLEOTIDE SEQUENCE [LARGE SCALE GENOMIC DNA]</scope>
    <source>
        <strain evidence="2">6680</strain>
    </source>
</reference>
<gene>
    <name evidence="2" type="ORF">NTG6680_2562</name>
</gene>
<proteinExistence type="predicted"/>